<protein>
    <recommendedName>
        <fullName evidence="5">FAD binding domain-containing protein</fullName>
    </recommendedName>
</protein>
<dbReference type="EMBL" id="JBIAQY010000009">
    <property type="protein sequence ID" value="MFF3571298.1"/>
    <property type="molecule type" value="Genomic_DNA"/>
</dbReference>
<reference evidence="3 4" key="1">
    <citation type="submission" date="2024-10" db="EMBL/GenBank/DDBJ databases">
        <title>The Natural Products Discovery Center: Release of the First 8490 Sequenced Strains for Exploring Actinobacteria Biosynthetic Diversity.</title>
        <authorList>
            <person name="Kalkreuter E."/>
            <person name="Kautsar S.A."/>
            <person name="Yang D."/>
            <person name="Bader C.D."/>
            <person name="Teijaro C.N."/>
            <person name="Fluegel L."/>
            <person name="Davis C.M."/>
            <person name="Simpson J.R."/>
            <person name="Lauterbach L."/>
            <person name="Steele A.D."/>
            <person name="Gui C."/>
            <person name="Meng S."/>
            <person name="Li G."/>
            <person name="Viehrig K."/>
            <person name="Ye F."/>
            <person name="Su P."/>
            <person name="Kiefer A.F."/>
            <person name="Nichols A."/>
            <person name="Cepeda A.J."/>
            <person name="Yan W."/>
            <person name="Fan B."/>
            <person name="Jiang Y."/>
            <person name="Adhikari A."/>
            <person name="Zheng C.-J."/>
            <person name="Schuster L."/>
            <person name="Cowan T.M."/>
            <person name="Smanski M.J."/>
            <person name="Chevrette M.G."/>
            <person name="De Carvalho L.P.S."/>
            <person name="Shen B."/>
        </authorList>
    </citation>
    <scope>NUCLEOTIDE SEQUENCE [LARGE SCALE GENOMIC DNA]</scope>
    <source>
        <strain evidence="3 4">NPDC002593</strain>
    </source>
</reference>
<evidence type="ECO:0000313" key="4">
    <source>
        <dbReference type="Proteomes" id="UP001601992"/>
    </source>
</evidence>
<dbReference type="RefSeq" id="WP_387405313.1">
    <property type="nucleotide sequence ID" value="NZ_JBIAQY010000009.1"/>
</dbReference>
<organism evidence="3 4">
    <name type="scientific">Nocardia jiangxiensis</name>
    <dbReference type="NCBI Taxonomy" id="282685"/>
    <lineage>
        <taxon>Bacteria</taxon>
        <taxon>Bacillati</taxon>
        <taxon>Actinomycetota</taxon>
        <taxon>Actinomycetes</taxon>
        <taxon>Mycobacteriales</taxon>
        <taxon>Nocardiaceae</taxon>
        <taxon>Nocardia</taxon>
    </lineage>
</organism>
<dbReference type="Proteomes" id="UP001601992">
    <property type="component" value="Unassembled WGS sequence"/>
</dbReference>
<keyword evidence="2" id="KW-0503">Monooxygenase</keyword>
<evidence type="ECO:0000256" key="2">
    <source>
        <dbReference type="ARBA" id="ARBA00023033"/>
    </source>
</evidence>
<dbReference type="InterPro" id="IPR036188">
    <property type="entry name" value="FAD/NAD-bd_sf"/>
</dbReference>
<dbReference type="Gene3D" id="3.50.50.60">
    <property type="entry name" value="FAD/NAD(P)-binding domain"/>
    <property type="match status" value="1"/>
</dbReference>
<evidence type="ECO:0000256" key="1">
    <source>
        <dbReference type="ARBA" id="ARBA00023002"/>
    </source>
</evidence>
<keyword evidence="4" id="KW-1185">Reference proteome</keyword>
<evidence type="ECO:0000313" key="3">
    <source>
        <dbReference type="EMBL" id="MFF3571298.1"/>
    </source>
</evidence>
<comment type="caution">
    <text evidence="3">The sequence shown here is derived from an EMBL/GenBank/DDBJ whole genome shotgun (WGS) entry which is preliminary data.</text>
</comment>
<evidence type="ECO:0008006" key="5">
    <source>
        <dbReference type="Google" id="ProtNLM"/>
    </source>
</evidence>
<dbReference type="SUPFAM" id="SSF54373">
    <property type="entry name" value="FAD-linked reductases, C-terminal domain"/>
    <property type="match status" value="1"/>
</dbReference>
<dbReference type="PANTHER" id="PTHR13789:SF309">
    <property type="entry name" value="PUTATIVE (AFU_ORTHOLOGUE AFUA_6G14510)-RELATED"/>
    <property type="match status" value="1"/>
</dbReference>
<sequence>MSTDYRDGVPVTRIEPDADAVTLHHADGTAERFDVVIGADGYRSAARALVGPAATAEYSGYVLWRGGYPVGELPPTMPDELRRRTVTVTYPGGHAPHADAHPR</sequence>
<gene>
    <name evidence="3" type="ORF">ACFYXQ_26315</name>
</gene>
<name>A0ABW6S6S3_9NOCA</name>
<accession>A0ABW6S6S3</accession>
<keyword evidence="1" id="KW-0560">Oxidoreductase</keyword>
<dbReference type="SUPFAM" id="SSF51905">
    <property type="entry name" value="FAD/NAD(P)-binding domain"/>
    <property type="match status" value="1"/>
</dbReference>
<dbReference type="PANTHER" id="PTHR13789">
    <property type="entry name" value="MONOOXYGENASE"/>
    <property type="match status" value="1"/>
</dbReference>
<proteinExistence type="predicted"/>
<dbReference type="InterPro" id="IPR050493">
    <property type="entry name" value="FAD-dep_Monooxygenase_BioMet"/>
</dbReference>